<dbReference type="InterPro" id="IPR001810">
    <property type="entry name" value="F-box_dom"/>
</dbReference>
<dbReference type="Gene3D" id="1.20.1280.50">
    <property type="match status" value="1"/>
</dbReference>
<evidence type="ECO:0000259" key="1">
    <source>
        <dbReference type="Pfam" id="PF12937"/>
    </source>
</evidence>
<dbReference type="InParanoid" id="A0A0D0AS55"/>
<evidence type="ECO:0000313" key="3">
    <source>
        <dbReference type="Proteomes" id="UP000054485"/>
    </source>
</evidence>
<reference evidence="2 3" key="1">
    <citation type="submission" date="2014-04" db="EMBL/GenBank/DDBJ databases">
        <authorList>
            <consortium name="DOE Joint Genome Institute"/>
            <person name="Kuo A."/>
            <person name="Ruytinx J."/>
            <person name="Rineau F."/>
            <person name="Colpaert J."/>
            <person name="Kohler A."/>
            <person name="Nagy L.G."/>
            <person name="Floudas D."/>
            <person name="Copeland A."/>
            <person name="Barry K.W."/>
            <person name="Cichocki N."/>
            <person name="Veneault-Fourrey C."/>
            <person name="LaButti K."/>
            <person name="Lindquist E.A."/>
            <person name="Lipzen A."/>
            <person name="Lundell T."/>
            <person name="Morin E."/>
            <person name="Murat C."/>
            <person name="Sun H."/>
            <person name="Tunlid A."/>
            <person name="Henrissat B."/>
            <person name="Grigoriev I.V."/>
            <person name="Hibbett D.S."/>
            <person name="Martin F."/>
            <person name="Nordberg H.P."/>
            <person name="Cantor M.N."/>
            <person name="Hua S.X."/>
        </authorList>
    </citation>
    <scope>NUCLEOTIDE SEQUENCE [LARGE SCALE GENOMIC DNA]</scope>
    <source>
        <strain evidence="2 3">UH-Slu-Lm8-n1</strain>
    </source>
</reference>
<dbReference type="STRING" id="930992.A0A0D0AS55"/>
<dbReference type="HOGENOM" id="CLU_018544_12_0_1"/>
<accession>A0A0D0AS55</accession>
<reference evidence="3" key="2">
    <citation type="submission" date="2015-01" db="EMBL/GenBank/DDBJ databases">
        <title>Evolutionary Origins and Diversification of the Mycorrhizal Mutualists.</title>
        <authorList>
            <consortium name="DOE Joint Genome Institute"/>
            <consortium name="Mycorrhizal Genomics Consortium"/>
            <person name="Kohler A."/>
            <person name="Kuo A."/>
            <person name="Nagy L.G."/>
            <person name="Floudas D."/>
            <person name="Copeland A."/>
            <person name="Barry K.W."/>
            <person name="Cichocki N."/>
            <person name="Veneault-Fourrey C."/>
            <person name="LaButti K."/>
            <person name="Lindquist E.A."/>
            <person name="Lipzen A."/>
            <person name="Lundell T."/>
            <person name="Morin E."/>
            <person name="Murat C."/>
            <person name="Riley R."/>
            <person name="Ohm R."/>
            <person name="Sun H."/>
            <person name="Tunlid A."/>
            <person name="Henrissat B."/>
            <person name="Grigoriev I.V."/>
            <person name="Hibbett D.S."/>
            <person name="Martin F."/>
        </authorList>
    </citation>
    <scope>NUCLEOTIDE SEQUENCE [LARGE SCALE GENOMIC DNA]</scope>
    <source>
        <strain evidence="3">UH-Slu-Lm8-n1</strain>
    </source>
</reference>
<dbReference type="AlphaFoldDB" id="A0A0D0AS55"/>
<gene>
    <name evidence="2" type="ORF">CY34DRAFT_812655</name>
</gene>
<dbReference type="Pfam" id="PF12937">
    <property type="entry name" value="F-box-like"/>
    <property type="match status" value="1"/>
</dbReference>
<protein>
    <recommendedName>
        <fullName evidence="1">F-box domain-containing protein</fullName>
    </recommendedName>
</protein>
<evidence type="ECO:0000313" key="2">
    <source>
        <dbReference type="EMBL" id="KIK34813.1"/>
    </source>
</evidence>
<proteinExistence type="predicted"/>
<dbReference type="EMBL" id="KN835700">
    <property type="protein sequence ID" value="KIK34813.1"/>
    <property type="molecule type" value="Genomic_DNA"/>
</dbReference>
<sequence>MPDLETSYSQTCVPNMNHSGGQLGDRTIDAIITEHKEQLDAVLNEFSDLEAVMDDIRNIRKKIVKKKKHIIKSINLHKNFVSTLWRLPTEVLSQIFHYCLPEIGEFQHLKPPSVLEAPMLLTSVCRRWREVAIATPTLWCELLVAIDCKDQWRKRRIFCYKSWLKRSRGCPLSLELFTDSPYNWSKILPFLRPHANRISSLCIHMPFEEEKFDIIDILSPTLQELIIVTLNPTLDEPIFDIDTFMTNSQVQGISQLSALHSLHVLDSSFYVRLLSSFDPALWARLTNITLGADDPDTVLHLFRLAPNLSSFHMLYMLDEPDDGIPSFELKPFTHTKLQSLRITSNHGRLSTRELSKLFDTLSLPNLRVFQVNGEPLWPHAQFKAFLTRSKCPLETLFLGTKVGTRHKQRAEYVALIPSLEILVAPIEETRYFAENLDPLLDMPQTGDDSD</sequence>
<dbReference type="OrthoDB" id="2690721at2759"/>
<feature type="domain" description="F-box" evidence="1">
    <location>
        <begin position="84"/>
        <end position="141"/>
    </location>
</feature>
<keyword evidence="3" id="KW-1185">Reference proteome</keyword>
<organism evidence="2 3">
    <name type="scientific">Suillus luteus UH-Slu-Lm8-n1</name>
    <dbReference type="NCBI Taxonomy" id="930992"/>
    <lineage>
        <taxon>Eukaryota</taxon>
        <taxon>Fungi</taxon>
        <taxon>Dikarya</taxon>
        <taxon>Basidiomycota</taxon>
        <taxon>Agaricomycotina</taxon>
        <taxon>Agaricomycetes</taxon>
        <taxon>Agaricomycetidae</taxon>
        <taxon>Boletales</taxon>
        <taxon>Suillineae</taxon>
        <taxon>Suillaceae</taxon>
        <taxon>Suillus</taxon>
    </lineage>
</organism>
<dbReference type="Proteomes" id="UP000054485">
    <property type="component" value="Unassembled WGS sequence"/>
</dbReference>
<name>A0A0D0AS55_9AGAM</name>